<keyword evidence="20" id="KW-1185">Reference proteome</keyword>
<reference evidence="19 20" key="1">
    <citation type="submission" date="2018-02" db="EMBL/GenBank/DDBJ databases">
        <title>Mycoplasma marinum and Mycoplasma todarodis sp. nov., moderately halophilic and psychrotolerant mycoplasmas isolated from cephalopods.</title>
        <authorList>
            <person name="Viver T."/>
        </authorList>
    </citation>
    <scope>NUCLEOTIDE SEQUENCE [LARGE SCALE GENOMIC DNA]</scope>
    <source>
        <strain evidence="19 20">5H</strain>
    </source>
</reference>
<dbReference type="NCBIfam" id="NF002211">
    <property type="entry name" value="PRK01103.1"/>
    <property type="match status" value="1"/>
</dbReference>
<sequence>MPEMPEVRTMVKGLNPLVSNKVIESVDFIVPKMLKEITESEFNKEVIGKTIKVVENIGKWIVFKLSEETIILSHLRMTGTYYFYNNKPNEISKHAGIIFKFTDGTELHFNDSRKFGTMHLRYLSNYLEMKPLDKLAKEPQDLEPEEFHKSLNKTSRAIKTVVLDQHHVIGFGNIYVDETLWEARIHPETPASKITLKEAKDILKIGASIMDHATKLGGSSIRTYGSVNGKPGEFQKFLKVFDRAGQECLRCKTTLQKSRVNGRGTVTCAKCQIKK</sequence>
<evidence type="ECO:0000313" key="20">
    <source>
        <dbReference type="Proteomes" id="UP000291072"/>
    </source>
</evidence>
<feature type="domain" description="Formamidopyrimidine-DNA glycosylase catalytic" evidence="18">
    <location>
        <begin position="2"/>
        <end position="116"/>
    </location>
</feature>
<protein>
    <submittedName>
        <fullName evidence="19">DNA-formamidopyrimidine glycosylase</fullName>
    </submittedName>
</protein>
<comment type="caution">
    <text evidence="19">The sequence shown here is derived from an EMBL/GenBank/DDBJ whole genome shotgun (WGS) entry which is preliminary data.</text>
</comment>
<keyword evidence="13" id="KW-0511">Multifunctional enzyme</keyword>
<feature type="domain" description="FPG-type" evidence="17">
    <location>
        <begin position="239"/>
        <end position="273"/>
    </location>
</feature>
<dbReference type="SMART" id="SM01232">
    <property type="entry name" value="H2TH"/>
    <property type="match status" value="1"/>
</dbReference>
<keyword evidence="11" id="KW-0234">DNA repair</keyword>
<dbReference type="GO" id="GO:0003684">
    <property type="term" value="F:damaged DNA binding"/>
    <property type="evidence" value="ECO:0007669"/>
    <property type="project" value="InterPro"/>
</dbReference>
<evidence type="ECO:0000256" key="11">
    <source>
        <dbReference type="ARBA" id="ARBA00023204"/>
    </source>
</evidence>
<dbReference type="GO" id="GO:0008270">
    <property type="term" value="F:zinc ion binding"/>
    <property type="evidence" value="ECO:0007669"/>
    <property type="project" value="UniProtKB-KW"/>
</dbReference>
<evidence type="ECO:0000259" key="17">
    <source>
        <dbReference type="PROSITE" id="PS51066"/>
    </source>
</evidence>
<evidence type="ECO:0000256" key="3">
    <source>
        <dbReference type="ARBA" id="ARBA00009409"/>
    </source>
</evidence>
<evidence type="ECO:0000256" key="14">
    <source>
        <dbReference type="ARBA" id="ARBA00023295"/>
    </source>
</evidence>
<dbReference type="CDD" id="cd08966">
    <property type="entry name" value="EcFpg-like_N"/>
    <property type="match status" value="1"/>
</dbReference>
<evidence type="ECO:0000256" key="15">
    <source>
        <dbReference type="ARBA" id="ARBA00044632"/>
    </source>
</evidence>
<dbReference type="PANTHER" id="PTHR22993:SF9">
    <property type="entry name" value="FORMAMIDOPYRIMIDINE-DNA GLYCOSYLASE"/>
    <property type="match status" value="1"/>
</dbReference>
<dbReference type="GO" id="GO:0003690">
    <property type="term" value="F:double-stranded DNA binding"/>
    <property type="evidence" value="ECO:0007669"/>
    <property type="project" value="UniProtKB-ARBA"/>
</dbReference>
<comment type="catalytic activity">
    <reaction evidence="1">
        <text>Hydrolysis of DNA containing ring-opened 7-methylguanine residues, releasing 2,6-diamino-4-hydroxy-5-(N-methyl)formamidopyrimidine.</text>
        <dbReference type="EC" id="3.2.2.23"/>
    </reaction>
</comment>
<accession>A0A4R0XMB8</accession>
<dbReference type="InterPro" id="IPR035937">
    <property type="entry name" value="FPG_N"/>
</dbReference>
<evidence type="ECO:0000256" key="6">
    <source>
        <dbReference type="ARBA" id="ARBA00022763"/>
    </source>
</evidence>
<dbReference type="InterPro" id="IPR010979">
    <property type="entry name" value="Ribosomal_uS13-like_H2TH"/>
</dbReference>
<dbReference type="SUPFAM" id="SSF57716">
    <property type="entry name" value="Glucocorticoid receptor-like (DNA-binding domain)"/>
    <property type="match status" value="1"/>
</dbReference>
<evidence type="ECO:0000256" key="2">
    <source>
        <dbReference type="ARBA" id="ARBA00001947"/>
    </source>
</evidence>
<keyword evidence="8" id="KW-0378">Hydrolase</keyword>
<dbReference type="PROSITE" id="PS51068">
    <property type="entry name" value="FPG_CAT"/>
    <property type="match status" value="1"/>
</dbReference>
<dbReference type="EMBL" id="PSZP01000031">
    <property type="protein sequence ID" value="TCG10592.1"/>
    <property type="molecule type" value="Genomic_DNA"/>
</dbReference>
<evidence type="ECO:0000256" key="5">
    <source>
        <dbReference type="ARBA" id="ARBA00022723"/>
    </source>
</evidence>
<keyword evidence="7 16" id="KW-0863">Zinc-finger</keyword>
<evidence type="ECO:0000313" key="19">
    <source>
        <dbReference type="EMBL" id="TCG10592.1"/>
    </source>
</evidence>
<dbReference type="FunFam" id="1.10.8.50:FF:000003">
    <property type="entry name" value="Formamidopyrimidine-DNA glycosylase"/>
    <property type="match status" value="1"/>
</dbReference>
<comment type="cofactor">
    <cofactor evidence="2">
        <name>Zn(2+)</name>
        <dbReference type="ChEBI" id="CHEBI:29105"/>
    </cofactor>
</comment>
<dbReference type="InterPro" id="IPR020629">
    <property type="entry name" value="FPG_Glyclase"/>
</dbReference>
<dbReference type="AlphaFoldDB" id="A0A4R0XMB8"/>
<dbReference type="Pfam" id="PF06827">
    <property type="entry name" value="zf-FPG_IleRS"/>
    <property type="match status" value="1"/>
</dbReference>
<dbReference type="Gene3D" id="3.20.190.10">
    <property type="entry name" value="MutM-like, N-terminal"/>
    <property type="match status" value="1"/>
</dbReference>
<evidence type="ECO:0000259" key="18">
    <source>
        <dbReference type="PROSITE" id="PS51068"/>
    </source>
</evidence>
<comment type="similarity">
    <text evidence="3">Belongs to the FPG family.</text>
</comment>
<gene>
    <name evidence="19" type="ORF">C4B25_03555</name>
</gene>
<dbReference type="GO" id="GO:0034039">
    <property type="term" value="F:8-oxo-7,8-dihydroguanine DNA N-glycosylase activity"/>
    <property type="evidence" value="ECO:0007669"/>
    <property type="project" value="TreeGrafter"/>
</dbReference>
<keyword evidence="5" id="KW-0479">Metal-binding</keyword>
<dbReference type="InterPro" id="IPR012319">
    <property type="entry name" value="FPG_cat"/>
</dbReference>
<keyword evidence="9" id="KW-0862">Zinc</keyword>
<evidence type="ECO:0000256" key="9">
    <source>
        <dbReference type="ARBA" id="ARBA00022833"/>
    </source>
</evidence>
<organism evidence="19 20">
    <name type="scientific">Mycoplasma todarodis</name>
    <dbReference type="NCBI Taxonomy" id="1937191"/>
    <lineage>
        <taxon>Bacteria</taxon>
        <taxon>Bacillati</taxon>
        <taxon>Mycoplasmatota</taxon>
        <taxon>Mollicutes</taxon>
        <taxon>Mycoplasmataceae</taxon>
        <taxon>Mycoplasma</taxon>
    </lineage>
</organism>
<evidence type="ECO:0000256" key="1">
    <source>
        <dbReference type="ARBA" id="ARBA00001668"/>
    </source>
</evidence>
<dbReference type="InterPro" id="IPR010663">
    <property type="entry name" value="Znf_FPG/IleRS"/>
</dbReference>
<dbReference type="Pfam" id="PF06831">
    <property type="entry name" value="H2TH"/>
    <property type="match status" value="1"/>
</dbReference>
<keyword evidence="12" id="KW-0456">Lyase</keyword>
<dbReference type="InterPro" id="IPR015886">
    <property type="entry name" value="H2TH_FPG"/>
</dbReference>
<dbReference type="PROSITE" id="PS51066">
    <property type="entry name" value="ZF_FPG_2"/>
    <property type="match status" value="1"/>
</dbReference>
<evidence type="ECO:0000256" key="13">
    <source>
        <dbReference type="ARBA" id="ARBA00023268"/>
    </source>
</evidence>
<keyword evidence="10" id="KW-0238">DNA-binding</keyword>
<dbReference type="SUPFAM" id="SSF81624">
    <property type="entry name" value="N-terminal domain of MutM-like DNA repair proteins"/>
    <property type="match status" value="1"/>
</dbReference>
<dbReference type="Gene3D" id="1.10.8.50">
    <property type="match status" value="1"/>
</dbReference>
<dbReference type="InterPro" id="IPR000214">
    <property type="entry name" value="Znf_DNA_glyclase/AP_lyase"/>
</dbReference>
<dbReference type="SUPFAM" id="SSF46946">
    <property type="entry name" value="S13-like H2TH domain"/>
    <property type="match status" value="1"/>
</dbReference>
<keyword evidence="6" id="KW-0227">DNA damage</keyword>
<evidence type="ECO:0000256" key="4">
    <source>
        <dbReference type="ARBA" id="ARBA00011245"/>
    </source>
</evidence>
<evidence type="ECO:0000256" key="12">
    <source>
        <dbReference type="ARBA" id="ARBA00023239"/>
    </source>
</evidence>
<dbReference type="Proteomes" id="UP000291072">
    <property type="component" value="Unassembled WGS sequence"/>
</dbReference>
<dbReference type="GO" id="GO:0140078">
    <property type="term" value="F:class I DNA-(apurinic or apyrimidinic site) endonuclease activity"/>
    <property type="evidence" value="ECO:0007669"/>
    <property type="project" value="UniProtKB-EC"/>
</dbReference>
<dbReference type="PANTHER" id="PTHR22993">
    <property type="entry name" value="FORMAMIDOPYRIMIDINE-DNA GLYCOSYLASE"/>
    <property type="match status" value="1"/>
</dbReference>
<comment type="catalytic activity">
    <reaction evidence="15">
        <text>2'-deoxyribonucleotide-(2'-deoxyribose 5'-phosphate)-2'-deoxyribonucleotide-DNA = a 3'-end 2'-deoxyribonucleotide-(2,3-dehydro-2,3-deoxyribose 5'-phosphate)-DNA + a 5'-end 5'-phospho-2'-deoxyribonucleoside-DNA + H(+)</text>
        <dbReference type="Rhea" id="RHEA:66592"/>
        <dbReference type="Rhea" id="RHEA-COMP:13180"/>
        <dbReference type="Rhea" id="RHEA-COMP:16897"/>
        <dbReference type="Rhea" id="RHEA-COMP:17067"/>
        <dbReference type="ChEBI" id="CHEBI:15378"/>
        <dbReference type="ChEBI" id="CHEBI:136412"/>
        <dbReference type="ChEBI" id="CHEBI:157695"/>
        <dbReference type="ChEBI" id="CHEBI:167181"/>
        <dbReference type="EC" id="4.2.99.18"/>
    </reaction>
</comment>
<dbReference type="SMART" id="SM00898">
    <property type="entry name" value="Fapy_DNA_glyco"/>
    <property type="match status" value="1"/>
</dbReference>
<keyword evidence="14" id="KW-0326">Glycosidase</keyword>
<dbReference type="RefSeq" id="WP_131613664.1">
    <property type="nucleotide sequence ID" value="NZ_PSZP01000031.1"/>
</dbReference>
<name>A0A4R0XMB8_9MOLU</name>
<dbReference type="OrthoDB" id="9800855at2"/>
<dbReference type="Pfam" id="PF01149">
    <property type="entry name" value="Fapy_DNA_glyco"/>
    <property type="match status" value="1"/>
</dbReference>
<proteinExistence type="inferred from homology"/>
<evidence type="ECO:0000256" key="16">
    <source>
        <dbReference type="PROSITE-ProRule" id="PRU00391"/>
    </source>
</evidence>
<dbReference type="GO" id="GO:0006284">
    <property type="term" value="P:base-excision repair"/>
    <property type="evidence" value="ECO:0007669"/>
    <property type="project" value="InterPro"/>
</dbReference>
<evidence type="ECO:0000256" key="7">
    <source>
        <dbReference type="ARBA" id="ARBA00022771"/>
    </source>
</evidence>
<evidence type="ECO:0000256" key="8">
    <source>
        <dbReference type="ARBA" id="ARBA00022801"/>
    </source>
</evidence>
<dbReference type="NCBIfam" id="TIGR00577">
    <property type="entry name" value="fpg"/>
    <property type="match status" value="1"/>
</dbReference>
<evidence type="ECO:0000256" key="10">
    <source>
        <dbReference type="ARBA" id="ARBA00023125"/>
    </source>
</evidence>
<comment type="subunit">
    <text evidence="4">Monomer.</text>
</comment>